<dbReference type="GO" id="GO:0008270">
    <property type="term" value="F:zinc ion binding"/>
    <property type="evidence" value="ECO:0007669"/>
    <property type="project" value="UniProtKB-KW"/>
</dbReference>
<dbReference type="KEGG" id="paun:MJA45_26615"/>
<feature type="domain" description="SWIM-type" evidence="3">
    <location>
        <begin position="60"/>
        <end position="93"/>
    </location>
</feature>
<keyword evidence="1" id="KW-0862">Zinc</keyword>
<evidence type="ECO:0000259" key="3">
    <source>
        <dbReference type="PROSITE" id="PS50966"/>
    </source>
</evidence>
<reference evidence="4 5" key="1">
    <citation type="submission" date="2022-02" db="EMBL/GenBank/DDBJ databases">
        <title>Paenibacillus sp. MBLB1776 Whole Genome Shotgun Sequencing.</title>
        <authorList>
            <person name="Hwang C.Y."/>
            <person name="Cho E.-S."/>
            <person name="Seo M.-J."/>
        </authorList>
    </citation>
    <scope>NUCLEOTIDE SEQUENCE [LARGE SCALE GENOMIC DNA]</scope>
    <source>
        <strain evidence="4 5">MBLB1776</strain>
    </source>
</reference>
<gene>
    <name evidence="4" type="ORF">MJA45_26615</name>
</gene>
<dbReference type="InterPro" id="IPR007527">
    <property type="entry name" value="Znf_SWIM"/>
</dbReference>
<accession>A0AA96LD43</accession>
<proteinExistence type="predicted"/>
<protein>
    <submittedName>
        <fullName evidence="4">SWIM zinc finger family protein</fullName>
    </submittedName>
</protein>
<evidence type="ECO:0000313" key="5">
    <source>
        <dbReference type="Proteomes" id="UP001305702"/>
    </source>
</evidence>
<keyword evidence="1" id="KW-0863">Zinc-finger</keyword>
<dbReference type="Proteomes" id="UP001305702">
    <property type="component" value="Chromosome"/>
</dbReference>
<dbReference type="PROSITE" id="PS50966">
    <property type="entry name" value="ZF_SWIM"/>
    <property type="match status" value="1"/>
</dbReference>
<dbReference type="Pfam" id="PF04434">
    <property type="entry name" value="SWIM"/>
    <property type="match status" value="1"/>
</dbReference>
<dbReference type="EMBL" id="CP130318">
    <property type="protein sequence ID" value="WNQ11130.1"/>
    <property type="molecule type" value="Genomic_DNA"/>
</dbReference>
<dbReference type="AlphaFoldDB" id="A0AA96LD43"/>
<organism evidence="4 5">
    <name type="scientific">Paenibacillus aurantius</name>
    <dbReference type="NCBI Taxonomy" id="2918900"/>
    <lineage>
        <taxon>Bacteria</taxon>
        <taxon>Bacillati</taxon>
        <taxon>Bacillota</taxon>
        <taxon>Bacilli</taxon>
        <taxon>Bacillales</taxon>
        <taxon>Paenibacillaceae</taxon>
        <taxon>Paenibacillus</taxon>
    </lineage>
</organism>
<evidence type="ECO:0000313" key="4">
    <source>
        <dbReference type="EMBL" id="WNQ11130.1"/>
    </source>
</evidence>
<keyword evidence="5" id="KW-1185">Reference proteome</keyword>
<keyword evidence="1" id="KW-0479">Metal-binding</keyword>
<feature type="region of interest" description="Disordered" evidence="2">
    <location>
        <begin position="113"/>
        <end position="135"/>
    </location>
</feature>
<evidence type="ECO:0000256" key="2">
    <source>
        <dbReference type="SAM" id="MobiDB-lite"/>
    </source>
</evidence>
<dbReference type="RefSeq" id="WP_315604906.1">
    <property type="nucleotide sequence ID" value="NZ_CP130318.1"/>
</dbReference>
<name>A0AA96LD43_9BACL</name>
<evidence type="ECO:0000256" key="1">
    <source>
        <dbReference type="PROSITE-ProRule" id="PRU00325"/>
    </source>
</evidence>
<sequence>MPSIKIPKNRIEYLIREAESRFQPAVLARGWDYFHQGRITPAELAGGTELHAQVAGSKRYEVTLDLEQFGRSRCTCPYDGWCKHMAAVLFQVYAPHGRPELLLVQLQRTIESKRRSAKSPSKTEKRPYKTDLSPTDSPAEWQAFFDRKFHGYSLSHQNSIEGFYQAAVQTLDGLASDWEPPLRELYRLHVTLFILRRADRFREANHSAYHSYYHEAGFQSVTDSCRTRLAKLAASPALKKAGKAYPKPWKETVDMVRQSLTGMAPGGIDWLDIYRLLWWDVFADGSAQAKERQKLASLLAQGGLSPRKRDVLLLASAHFAIMEGDDEQAMREMEGLHARHAGDFYSVLQRLSQEERWERLLGWLRWLLPVMPKAKQDDFNRICAFWMEAVKHQPTDEEWIRVMLTLLPRSYYYYTDYLMKTERFRQWVDLQLSNRVLPVNLYSADLKVVEAHDPALLLPLYTQAVERSIQEKNRASYTTAVRQLRKLHACYKKLKRLDRWEEYIHRLADKYSRLRAFQEELEKGKWLS</sequence>